<dbReference type="EMBL" id="JAGPYM010000010">
    <property type="protein sequence ID" value="KAH6889814.1"/>
    <property type="molecule type" value="Genomic_DNA"/>
</dbReference>
<dbReference type="InterPro" id="IPR052895">
    <property type="entry name" value="HetReg/Transcr_Mod"/>
</dbReference>
<dbReference type="Pfam" id="PF26639">
    <property type="entry name" value="Het-6_barrel"/>
    <property type="match status" value="1"/>
</dbReference>
<dbReference type="OrthoDB" id="3553147at2759"/>
<reference evidence="2 3" key="1">
    <citation type="journal article" date="2021" name="Nat. Commun.">
        <title>Genetic determinants of endophytism in the Arabidopsis root mycobiome.</title>
        <authorList>
            <person name="Mesny F."/>
            <person name="Miyauchi S."/>
            <person name="Thiergart T."/>
            <person name="Pickel B."/>
            <person name="Atanasova L."/>
            <person name="Karlsson M."/>
            <person name="Huettel B."/>
            <person name="Barry K.W."/>
            <person name="Haridas S."/>
            <person name="Chen C."/>
            <person name="Bauer D."/>
            <person name="Andreopoulos W."/>
            <person name="Pangilinan J."/>
            <person name="LaButti K."/>
            <person name="Riley R."/>
            <person name="Lipzen A."/>
            <person name="Clum A."/>
            <person name="Drula E."/>
            <person name="Henrissat B."/>
            <person name="Kohler A."/>
            <person name="Grigoriev I.V."/>
            <person name="Martin F.M."/>
            <person name="Hacquard S."/>
        </authorList>
    </citation>
    <scope>NUCLEOTIDE SEQUENCE [LARGE SCALE GENOMIC DNA]</scope>
    <source>
        <strain evidence="2 3">MPI-CAGE-CH-0241</strain>
    </source>
</reference>
<organism evidence="2 3">
    <name type="scientific">Thelonectria olida</name>
    <dbReference type="NCBI Taxonomy" id="1576542"/>
    <lineage>
        <taxon>Eukaryota</taxon>
        <taxon>Fungi</taxon>
        <taxon>Dikarya</taxon>
        <taxon>Ascomycota</taxon>
        <taxon>Pezizomycotina</taxon>
        <taxon>Sordariomycetes</taxon>
        <taxon>Hypocreomycetidae</taxon>
        <taxon>Hypocreales</taxon>
        <taxon>Nectriaceae</taxon>
        <taxon>Thelonectria</taxon>
    </lineage>
</organism>
<keyword evidence="3" id="KW-1185">Reference proteome</keyword>
<comment type="caution">
    <text evidence="2">The sequence shown here is derived from an EMBL/GenBank/DDBJ whole genome shotgun (WGS) entry which is preliminary data.</text>
</comment>
<evidence type="ECO:0000313" key="3">
    <source>
        <dbReference type="Proteomes" id="UP000777438"/>
    </source>
</evidence>
<dbReference type="Pfam" id="PF06985">
    <property type="entry name" value="HET"/>
    <property type="match status" value="1"/>
</dbReference>
<proteinExistence type="predicted"/>
<sequence length="620" mass="69040">MPVDMAATYKYEELKCAREIRVLHLAPGTKEIRFSLHAVNLDADPAYEAISYCWGDAAGTETVYCEGKTLQVTASLFTALERLRLPDKPRTLWADAVCINQGDIGEKGAQVKLMSQIYSKTSRILIWLGKDMTGLDGVGDSINEALRLLPPDTYDGPELQKISQEFFGNTAELRKQKQPNIYDHDWTPINHLFCRPWFERKWIIQEVVMASDSVPRLMICGDIELPWADVASVAYRLGAYGILLPLAGLSVLNHHAPSMASFWMDGDKPQRNLSNAFMIMLIKHYRRNATLLDSFLATVMFKCTNLRDHVYALLNLANSTGDLEPDYGASIDDVWKRFAITSLVDDQNLKFLALAIYTSSASETGEKLPSWVPSLAAGVTANALTSYTIRPQCFSAGGNVTPTITVSKDHRLLHLRGRVIDTIKATAQSLVDTPIPSDEDILPKTRFISRMVMWKRNWLQGCRDLASGGDWAVLTPGKKREFTKTIICEMTGMRDAAPDEVVDAVEVYMAYLFDYFTAEYVLAESDRVTLRAHAALIEHSVLGLAASLRFCTTESGRFGQASKEAKTGDVFCVLLGAEVPYVLRPTGNGTYRLIGEAYLHGVMHGESMTDERYETVDIAL</sequence>
<evidence type="ECO:0000259" key="1">
    <source>
        <dbReference type="Pfam" id="PF06985"/>
    </source>
</evidence>
<dbReference type="InterPro" id="IPR010730">
    <property type="entry name" value="HET"/>
</dbReference>
<protein>
    <submittedName>
        <fullName evidence="2">Heterokaryon incompatibility protein-domain-containing protein</fullName>
    </submittedName>
</protein>
<name>A0A9P8W810_9HYPO</name>
<feature type="non-terminal residue" evidence="2">
    <location>
        <position position="1"/>
    </location>
</feature>
<dbReference type="PANTHER" id="PTHR24148">
    <property type="entry name" value="ANKYRIN REPEAT DOMAIN-CONTAINING PROTEIN 39 HOMOLOG-RELATED"/>
    <property type="match status" value="1"/>
</dbReference>
<evidence type="ECO:0000313" key="2">
    <source>
        <dbReference type="EMBL" id="KAH6889814.1"/>
    </source>
</evidence>
<feature type="domain" description="Heterokaryon incompatibility" evidence="1">
    <location>
        <begin position="47"/>
        <end position="206"/>
    </location>
</feature>
<dbReference type="PANTHER" id="PTHR24148:SF64">
    <property type="entry name" value="HETEROKARYON INCOMPATIBILITY DOMAIN-CONTAINING PROTEIN"/>
    <property type="match status" value="1"/>
</dbReference>
<accession>A0A9P8W810</accession>
<dbReference type="AlphaFoldDB" id="A0A9P8W810"/>
<dbReference type="Proteomes" id="UP000777438">
    <property type="component" value="Unassembled WGS sequence"/>
</dbReference>
<gene>
    <name evidence="2" type="ORF">B0T10DRAFT_486876</name>
</gene>